<dbReference type="Pfam" id="PF13041">
    <property type="entry name" value="PPR_2"/>
    <property type="match status" value="1"/>
</dbReference>
<feature type="domain" description="DYW" evidence="5">
    <location>
        <begin position="541"/>
        <end position="633"/>
    </location>
</feature>
<evidence type="ECO:0000313" key="6">
    <source>
        <dbReference type="EMBL" id="AYM00498.1"/>
    </source>
</evidence>
<dbReference type="PANTHER" id="PTHR47926:SF542">
    <property type="entry name" value="PENTATRICOPEPTIDE REPEAT-CONTAINING PROTEIN"/>
    <property type="match status" value="1"/>
</dbReference>
<dbReference type="FunFam" id="1.25.40.10:FF:000144">
    <property type="entry name" value="Pentatricopeptide repeat-containing protein, mitochondrial"/>
    <property type="match status" value="1"/>
</dbReference>
<dbReference type="NCBIfam" id="TIGR00756">
    <property type="entry name" value="PPR"/>
    <property type="match status" value="4"/>
</dbReference>
<dbReference type="Pfam" id="PF01535">
    <property type="entry name" value="PPR"/>
    <property type="match status" value="4"/>
</dbReference>
<dbReference type="GO" id="GO:0009451">
    <property type="term" value="P:RNA modification"/>
    <property type="evidence" value="ECO:0007669"/>
    <property type="project" value="InterPro"/>
</dbReference>
<reference evidence="6" key="1">
    <citation type="journal article" date="2018" name="Molecules">
        <title>The Pentatricopeptide Repeat Gene Family in Salvia miltiorrhiza: Genome-Wide Characterization and Expression Analysis.</title>
        <authorList>
            <person name="Li H."/>
            <person name="Li C."/>
            <person name="Deng Y."/>
            <person name="Jiang X."/>
            <person name="Lu S."/>
        </authorList>
    </citation>
    <scope>NUCLEOTIDE SEQUENCE</scope>
</reference>
<dbReference type="FunFam" id="1.25.40.10:FF:000488">
    <property type="entry name" value="Pentatricopeptide repeat-containing protein, mitochondrial"/>
    <property type="match status" value="1"/>
</dbReference>
<keyword evidence="3" id="KW-0809">Transit peptide</keyword>
<dbReference type="PROSITE" id="PS51375">
    <property type="entry name" value="PPR"/>
    <property type="match status" value="3"/>
</dbReference>
<dbReference type="InterPro" id="IPR002885">
    <property type="entry name" value="PPR_rpt"/>
</dbReference>
<evidence type="ECO:0000259" key="5">
    <source>
        <dbReference type="Pfam" id="PF14432"/>
    </source>
</evidence>
<dbReference type="GO" id="GO:0003723">
    <property type="term" value="F:RNA binding"/>
    <property type="evidence" value="ECO:0007669"/>
    <property type="project" value="InterPro"/>
</dbReference>
<evidence type="ECO:0000256" key="3">
    <source>
        <dbReference type="ARBA" id="ARBA00022946"/>
    </source>
</evidence>
<dbReference type="AlphaFoldDB" id="A0A678WAM3"/>
<feature type="repeat" description="PPR" evidence="4">
    <location>
        <begin position="326"/>
        <end position="360"/>
    </location>
</feature>
<sequence>MKFLYRKSKSRITFTFHHKSFSTISTAKAELPIQQHQQEEKEEEEDHVWICTRKTFLQMQQTIVQKCAKHRSILPGKSSHSQIIQFGLQSDISTSNMLINMYSKCGAADHARKVFDEMRLRSVVSWNTMIGAYTQNGNASAALNLFVAMLRDSSEFSEFALSSVLCACASNALAFESKQLHAVVIKSAMESNAFVGTALLDVYAKCRSIADASRLFDTMPERSDVTWSSMMAGLVQNDLHEEALRLLLAAQRNAVETNVFMLSSVLSACAALAALIEGKQVHAVVWKSGFFANEYIASSLVDVYARCGSISHSHSVFSEAEKAKANVILWNTMISGFARHARPLEAMMLFEKMQQALLRPSEATYVSILSACAHNGLAETGRRYFAMMKTEHDLNPNSVHYSCMVDVLGRAGMISEAKALIEEMPFEATPSMWGSLLASCRVHRNVEVAEVAARELFKIEPHNAGNHVLLSNIYAASGRWDDVAAARKLLKGSAAKKEKGRSWIEIKDKVHSFMVGERSHPRMGEIYTRLDGLLEEMEKAGFTGHVEHDLHDVEEECKRELLKHHSEKLAFTLGWMCLPRFVPIRIMKNLRICGDCHQFMKVASAVTGREIVVRDNNRFHHFREGRCSCGEFW</sequence>
<feature type="repeat" description="PPR" evidence="4">
    <location>
        <begin position="397"/>
        <end position="431"/>
    </location>
</feature>
<reference evidence="6" key="2">
    <citation type="submission" date="2018-02" db="EMBL/GenBank/DDBJ databases">
        <authorList>
            <person name="Li H.Q."/>
            <person name="Lu S.F."/>
        </authorList>
    </citation>
    <scope>NUCLEOTIDE SEQUENCE</scope>
</reference>
<dbReference type="InterPro" id="IPR032867">
    <property type="entry name" value="DYW_dom"/>
</dbReference>
<dbReference type="Pfam" id="PF14432">
    <property type="entry name" value="DYW_deaminase"/>
    <property type="match status" value="1"/>
</dbReference>
<dbReference type="InterPro" id="IPR011990">
    <property type="entry name" value="TPR-like_helical_dom_sf"/>
</dbReference>
<dbReference type="Pfam" id="PF20431">
    <property type="entry name" value="E_motif"/>
    <property type="match status" value="1"/>
</dbReference>
<evidence type="ECO:0000256" key="2">
    <source>
        <dbReference type="ARBA" id="ARBA00022737"/>
    </source>
</evidence>
<proteinExistence type="evidence at transcript level"/>
<dbReference type="InterPro" id="IPR046848">
    <property type="entry name" value="E_motif"/>
</dbReference>
<dbReference type="FunFam" id="1.25.40.10:FF:000366">
    <property type="entry name" value="Pentatricopeptide (PPR) repeat-containing protein"/>
    <property type="match status" value="1"/>
</dbReference>
<dbReference type="PANTHER" id="PTHR47926">
    <property type="entry name" value="PENTATRICOPEPTIDE REPEAT-CONTAINING PROTEIN"/>
    <property type="match status" value="1"/>
</dbReference>
<accession>A0A678WAM3</accession>
<dbReference type="EMBL" id="MH004498">
    <property type="protein sequence ID" value="AYM00498.1"/>
    <property type="molecule type" value="mRNA"/>
</dbReference>
<keyword evidence="2" id="KW-0677">Repeat</keyword>
<feature type="repeat" description="PPR" evidence="4">
    <location>
        <begin position="91"/>
        <end position="125"/>
    </location>
</feature>
<evidence type="ECO:0000256" key="4">
    <source>
        <dbReference type="PROSITE-ProRule" id="PRU00708"/>
    </source>
</evidence>
<organism evidence="6">
    <name type="scientific">Salvia miltiorrhiza</name>
    <name type="common">Chinese sage</name>
    <dbReference type="NCBI Taxonomy" id="226208"/>
    <lineage>
        <taxon>Eukaryota</taxon>
        <taxon>Viridiplantae</taxon>
        <taxon>Streptophyta</taxon>
        <taxon>Embryophyta</taxon>
        <taxon>Tracheophyta</taxon>
        <taxon>Spermatophyta</taxon>
        <taxon>Magnoliopsida</taxon>
        <taxon>eudicotyledons</taxon>
        <taxon>Gunneridae</taxon>
        <taxon>Pentapetalae</taxon>
        <taxon>asterids</taxon>
        <taxon>lamiids</taxon>
        <taxon>Lamiales</taxon>
        <taxon>Lamiaceae</taxon>
        <taxon>Nepetoideae</taxon>
        <taxon>Mentheae</taxon>
        <taxon>Salviinae</taxon>
        <taxon>Salvia</taxon>
        <taxon>Salvia incertae sedis</taxon>
    </lineage>
</organism>
<dbReference type="GO" id="GO:0008270">
    <property type="term" value="F:zinc ion binding"/>
    <property type="evidence" value="ECO:0007669"/>
    <property type="project" value="InterPro"/>
</dbReference>
<dbReference type="FunFam" id="1.25.40.10:FF:000475">
    <property type="entry name" value="Pentatricopeptide repeat-containing protein At5g40410, mitochondrial"/>
    <property type="match status" value="1"/>
</dbReference>
<dbReference type="Pfam" id="PF12854">
    <property type="entry name" value="PPR_1"/>
    <property type="match status" value="1"/>
</dbReference>
<protein>
    <submittedName>
        <fullName evidence="6">Pentatricopeptide repeat protein</fullName>
    </submittedName>
</protein>
<evidence type="ECO:0000256" key="1">
    <source>
        <dbReference type="ARBA" id="ARBA00006643"/>
    </source>
</evidence>
<name>A0A678WAM3_SALMI</name>
<comment type="similarity">
    <text evidence="1">Belongs to the PPR family. PCMP-H subfamily.</text>
</comment>
<dbReference type="Gene3D" id="1.25.40.10">
    <property type="entry name" value="Tetratricopeptide repeat domain"/>
    <property type="match status" value="4"/>
</dbReference>
<dbReference type="InterPro" id="IPR046960">
    <property type="entry name" value="PPR_At4g14850-like_plant"/>
</dbReference>